<evidence type="ECO:0000313" key="4">
    <source>
        <dbReference type="Proteomes" id="UP000191342"/>
    </source>
</evidence>
<evidence type="ECO:0000313" key="3">
    <source>
        <dbReference type="EMBL" id="OQE22112.1"/>
    </source>
</evidence>
<feature type="compositionally biased region" description="Basic and acidic residues" evidence="1">
    <location>
        <begin position="78"/>
        <end position="89"/>
    </location>
</feature>
<protein>
    <submittedName>
        <fullName evidence="3">Uncharacterized protein</fullName>
    </submittedName>
</protein>
<feature type="compositionally biased region" description="Low complexity" evidence="1">
    <location>
        <begin position="36"/>
        <end position="56"/>
    </location>
</feature>
<feature type="signal peptide" evidence="2">
    <location>
        <begin position="1"/>
        <end position="21"/>
    </location>
</feature>
<organism evidence="3 4">
    <name type="scientific">Penicillium flavigenum</name>
    <dbReference type="NCBI Taxonomy" id="254877"/>
    <lineage>
        <taxon>Eukaryota</taxon>
        <taxon>Fungi</taxon>
        <taxon>Dikarya</taxon>
        <taxon>Ascomycota</taxon>
        <taxon>Pezizomycotina</taxon>
        <taxon>Eurotiomycetes</taxon>
        <taxon>Eurotiomycetidae</taxon>
        <taxon>Eurotiales</taxon>
        <taxon>Aspergillaceae</taxon>
        <taxon>Penicillium</taxon>
    </lineage>
</organism>
<feature type="region of interest" description="Disordered" evidence="1">
    <location>
        <begin position="34"/>
        <end position="100"/>
    </location>
</feature>
<sequence>MHINILLTLSTLTALSSNAAAQLPLSGLNGLGGLDSQGVPSSQTPSPSSTPIPTLTKRPANPTAFPSKASTLPAPALKAKDSSDTEHGYKSGGLLGGLLGGRSTSDEVLESAGESGEPSGLACWVGMARVRMAPDGALCILRCILNLG</sequence>
<comment type="caution">
    <text evidence="3">The sequence shown here is derived from an EMBL/GenBank/DDBJ whole genome shotgun (WGS) entry which is preliminary data.</text>
</comment>
<keyword evidence="4" id="KW-1185">Reference proteome</keyword>
<dbReference type="AlphaFoldDB" id="A0A1V6T714"/>
<name>A0A1V6T714_9EURO</name>
<keyword evidence="2" id="KW-0732">Signal</keyword>
<dbReference type="EMBL" id="MLQL01000013">
    <property type="protein sequence ID" value="OQE22112.1"/>
    <property type="molecule type" value="Genomic_DNA"/>
</dbReference>
<feature type="chain" id="PRO_5010746216" evidence="2">
    <location>
        <begin position="22"/>
        <end position="148"/>
    </location>
</feature>
<evidence type="ECO:0000256" key="2">
    <source>
        <dbReference type="SAM" id="SignalP"/>
    </source>
</evidence>
<evidence type="ECO:0000256" key="1">
    <source>
        <dbReference type="SAM" id="MobiDB-lite"/>
    </source>
</evidence>
<proteinExistence type="predicted"/>
<dbReference type="Proteomes" id="UP000191342">
    <property type="component" value="Unassembled WGS sequence"/>
</dbReference>
<feature type="compositionally biased region" description="Gly residues" evidence="1">
    <location>
        <begin position="90"/>
        <end position="100"/>
    </location>
</feature>
<reference evidence="4" key="1">
    <citation type="journal article" date="2017" name="Nat. Microbiol.">
        <title>Global analysis of biosynthetic gene clusters reveals vast potential of secondary metabolite production in Penicillium species.</title>
        <authorList>
            <person name="Nielsen J.C."/>
            <person name="Grijseels S."/>
            <person name="Prigent S."/>
            <person name="Ji B."/>
            <person name="Dainat J."/>
            <person name="Nielsen K.F."/>
            <person name="Frisvad J.C."/>
            <person name="Workman M."/>
            <person name="Nielsen J."/>
        </authorList>
    </citation>
    <scope>NUCLEOTIDE SEQUENCE [LARGE SCALE GENOMIC DNA]</scope>
    <source>
        <strain evidence="4">IBT 14082</strain>
    </source>
</reference>
<dbReference type="OrthoDB" id="4369675at2759"/>
<accession>A0A1V6T714</accession>
<gene>
    <name evidence="3" type="ORF">PENFLA_c013G02689</name>
</gene>